<evidence type="ECO:0000313" key="4">
    <source>
        <dbReference type="Proteomes" id="UP000520814"/>
    </source>
</evidence>
<reference evidence="3 4" key="1">
    <citation type="submission" date="2020-08" db="EMBL/GenBank/DDBJ databases">
        <title>Genomic Encyclopedia of Type Strains, Phase IV (KMG-IV): sequencing the most valuable type-strain genomes for metagenomic binning, comparative biology and taxonomic classification.</title>
        <authorList>
            <person name="Goeker M."/>
        </authorList>
    </citation>
    <scope>NUCLEOTIDE SEQUENCE [LARGE SCALE GENOMIC DNA]</scope>
    <source>
        <strain evidence="3 4">DSM 23562</strain>
    </source>
</reference>
<dbReference type="InterPro" id="IPR008756">
    <property type="entry name" value="Peptidase_M56"/>
</dbReference>
<dbReference type="Proteomes" id="UP000520814">
    <property type="component" value="Unassembled WGS sequence"/>
</dbReference>
<sequence length="581" mass="65817">MLELLVKMTLLLGLALMLVACLPRTQASLRHGVLLTSLLLLPLLPVLQRLPTLIAVPLIVKAPAPTEYAPSDILRAGTDIEKSPVHIERAPVESQQAPVHREKSRLQIESAEVCIGVYSVVVFVLLVRLFCDRMALHILLKQTTSAELVALFPVLLTTRSIVPLACGTLRRRILLPHTALGWEPERLRAVLLHESAHLSRHDPLCQLLAELVRALFWFHPLVWLAVAQLRREAETACDRHVLANGIAPDRYAHYLLEIVKMLKKQPSAPAMARTPRLESRVHSILSYLPTRPTRSATLTLALIGVATVPLLAARPATLPQSEAPVKQALPAIEQVKRREELLAQDQEKMRLDQAKAAAEKKATKLATTNNKAKLADEKALQEKCQRELVALKQRARDLDLQQAEADRQLNKRRVEEDMAQARERQTRNFATEPLDEELEELKLKLRNLDNRLTDKQLELADFLVNFGEDHLRVKAVRNQMEVLTKMINEVRRNRDQIRAKLQEVTHVQRAQQQKLQIDEQEQVLVALRAELESLERAVEEKAKQVQNGLTSVDELNKEQAKLKEMKARYQVAESRLKQLKG</sequence>
<name>A0A7W9W6Y6_ARMRO</name>
<dbReference type="RefSeq" id="WP_184196029.1">
    <property type="nucleotide sequence ID" value="NZ_JACHGW010000002.1"/>
</dbReference>
<dbReference type="Pfam" id="PF05569">
    <property type="entry name" value="Peptidase_M56"/>
    <property type="match status" value="1"/>
</dbReference>
<dbReference type="CDD" id="cd07341">
    <property type="entry name" value="M56_BlaR1_MecR1_like"/>
    <property type="match status" value="1"/>
</dbReference>
<dbReference type="PANTHER" id="PTHR34978">
    <property type="entry name" value="POSSIBLE SENSOR-TRANSDUCER PROTEIN BLAR"/>
    <property type="match status" value="1"/>
</dbReference>
<evidence type="ECO:0000313" key="3">
    <source>
        <dbReference type="EMBL" id="MBB6050656.1"/>
    </source>
</evidence>
<comment type="caution">
    <text evidence="3">The sequence shown here is derived from an EMBL/GenBank/DDBJ whole genome shotgun (WGS) entry which is preliminary data.</text>
</comment>
<organism evidence="3 4">
    <name type="scientific">Armatimonas rosea</name>
    <dbReference type="NCBI Taxonomy" id="685828"/>
    <lineage>
        <taxon>Bacteria</taxon>
        <taxon>Bacillati</taxon>
        <taxon>Armatimonadota</taxon>
        <taxon>Armatimonadia</taxon>
        <taxon>Armatimonadales</taxon>
        <taxon>Armatimonadaceae</taxon>
        <taxon>Armatimonas</taxon>
    </lineage>
</organism>
<dbReference type="EMBL" id="JACHGW010000002">
    <property type="protein sequence ID" value="MBB6050656.1"/>
    <property type="molecule type" value="Genomic_DNA"/>
</dbReference>
<feature type="domain" description="Peptidase M56" evidence="2">
    <location>
        <begin position="162"/>
        <end position="281"/>
    </location>
</feature>
<protein>
    <submittedName>
        <fullName evidence="3">Beta-lactamase regulating signal transducer with metallopeptidase domain</fullName>
    </submittedName>
</protein>
<keyword evidence="1" id="KW-0175">Coiled coil</keyword>
<proteinExistence type="predicted"/>
<accession>A0A7W9W6Y6</accession>
<dbReference type="AlphaFoldDB" id="A0A7W9W6Y6"/>
<dbReference type="PROSITE" id="PS51257">
    <property type="entry name" value="PROKAR_LIPOPROTEIN"/>
    <property type="match status" value="1"/>
</dbReference>
<evidence type="ECO:0000259" key="2">
    <source>
        <dbReference type="Pfam" id="PF05569"/>
    </source>
</evidence>
<gene>
    <name evidence="3" type="ORF">HNQ39_002447</name>
</gene>
<dbReference type="PANTHER" id="PTHR34978:SF3">
    <property type="entry name" value="SLR0241 PROTEIN"/>
    <property type="match status" value="1"/>
</dbReference>
<dbReference type="InterPro" id="IPR052173">
    <property type="entry name" value="Beta-lactam_resp_regulator"/>
</dbReference>
<keyword evidence="4" id="KW-1185">Reference proteome</keyword>
<evidence type="ECO:0000256" key="1">
    <source>
        <dbReference type="SAM" id="Coils"/>
    </source>
</evidence>
<feature type="coiled-coil region" evidence="1">
    <location>
        <begin position="351"/>
        <end position="575"/>
    </location>
</feature>